<evidence type="ECO:0000256" key="3">
    <source>
        <dbReference type="ARBA" id="ARBA00022679"/>
    </source>
</evidence>
<dbReference type="STRING" id="1237085.Ngar_c24760"/>
<dbReference type="InterPro" id="IPR001091">
    <property type="entry name" value="RM_Methyltransferase"/>
</dbReference>
<evidence type="ECO:0000256" key="5">
    <source>
        <dbReference type="ARBA" id="ARBA00022747"/>
    </source>
</evidence>
<dbReference type="BioCyc" id="CNIT1237085:G1324-2474-MONOMER"/>
<name>K0INH8_NITGG</name>
<dbReference type="InterPro" id="IPR029063">
    <property type="entry name" value="SAM-dependent_MTases_sf"/>
</dbReference>
<keyword evidence="11" id="KW-1185">Reference proteome</keyword>
<dbReference type="PROSITE" id="PS00093">
    <property type="entry name" value="N4_MTASE"/>
    <property type="match status" value="1"/>
</dbReference>
<feature type="domain" description="DNA methylase N-4/N-6" evidence="9">
    <location>
        <begin position="26"/>
        <end position="328"/>
    </location>
</feature>
<reference evidence="10 11" key="1">
    <citation type="journal article" date="2012" name="Environ. Microbiol.">
        <title>The genome of the ammonia-oxidizing Candidatus Nitrososphaera gargensis: insights into metabolic versatility and environmental adaptations.</title>
        <authorList>
            <person name="Spang A."/>
            <person name="Poehlein A."/>
            <person name="Offre P."/>
            <person name="Zumbragel S."/>
            <person name="Haider S."/>
            <person name="Rychlik N."/>
            <person name="Nowka B."/>
            <person name="Schmeisser C."/>
            <person name="Lebedeva E.V."/>
            <person name="Rattei T."/>
            <person name="Bohm C."/>
            <person name="Schmid M."/>
            <person name="Galushko A."/>
            <person name="Hatzenpichler R."/>
            <person name="Weinmaier T."/>
            <person name="Daniel R."/>
            <person name="Schleper C."/>
            <person name="Spieck E."/>
            <person name="Streit W."/>
            <person name="Wagner M."/>
        </authorList>
    </citation>
    <scope>NUCLEOTIDE SEQUENCE [LARGE SCALE GENOMIC DNA]</scope>
    <source>
        <strain evidence="11">Ga9.2</strain>
    </source>
</reference>
<dbReference type="PANTHER" id="PTHR13370">
    <property type="entry name" value="RNA METHYLASE-RELATED"/>
    <property type="match status" value="1"/>
</dbReference>
<evidence type="ECO:0000256" key="4">
    <source>
        <dbReference type="ARBA" id="ARBA00022691"/>
    </source>
</evidence>
<dbReference type="GO" id="GO:0032259">
    <property type="term" value="P:methylation"/>
    <property type="evidence" value="ECO:0007669"/>
    <property type="project" value="UniProtKB-KW"/>
</dbReference>
<comment type="catalytic activity">
    <reaction evidence="7 8">
        <text>a 2'-deoxycytidine in DNA + S-adenosyl-L-methionine = an N(4)-methyl-2'-deoxycytidine in DNA + S-adenosyl-L-homocysteine + H(+)</text>
        <dbReference type="Rhea" id="RHEA:16857"/>
        <dbReference type="Rhea" id="RHEA-COMP:11369"/>
        <dbReference type="Rhea" id="RHEA-COMP:13674"/>
        <dbReference type="ChEBI" id="CHEBI:15378"/>
        <dbReference type="ChEBI" id="CHEBI:57856"/>
        <dbReference type="ChEBI" id="CHEBI:59789"/>
        <dbReference type="ChEBI" id="CHEBI:85452"/>
        <dbReference type="ChEBI" id="CHEBI:137933"/>
        <dbReference type="EC" id="2.1.1.113"/>
    </reaction>
</comment>
<dbReference type="GO" id="GO:0009307">
    <property type="term" value="P:DNA restriction-modification system"/>
    <property type="evidence" value="ECO:0007669"/>
    <property type="project" value="UniProtKB-KW"/>
</dbReference>
<dbReference type="Proteomes" id="UP000008037">
    <property type="component" value="Chromosome"/>
</dbReference>
<dbReference type="PANTHER" id="PTHR13370:SF3">
    <property type="entry name" value="TRNA (GUANINE(10)-N2)-METHYLTRANSFERASE HOMOLOG"/>
    <property type="match status" value="1"/>
</dbReference>
<dbReference type="Gene3D" id="3.40.50.150">
    <property type="entry name" value="Vaccinia Virus protein VP39"/>
    <property type="match status" value="1"/>
</dbReference>
<dbReference type="SUPFAM" id="SSF53335">
    <property type="entry name" value="S-adenosyl-L-methionine-dependent methyltransferases"/>
    <property type="match status" value="1"/>
</dbReference>
<organism evidence="10 11">
    <name type="scientific">Nitrososphaera gargensis (strain Ga9.2)</name>
    <dbReference type="NCBI Taxonomy" id="1237085"/>
    <lineage>
        <taxon>Archaea</taxon>
        <taxon>Nitrososphaerota</taxon>
        <taxon>Nitrososphaeria</taxon>
        <taxon>Nitrososphaerales</taxon>
        <taxon>Nitrososphaeraceae</taxon>
        <taxon>Nitrososphaera</taxon>
    </lineage>
</organism>
<protein>
    <recommendedName>
        <fullName evidence="8">Type II methyltransferase</fullName>
        <ecNumber evidence="8">2.1.1.113</ecNumber>
    </recommendedName>
    <alternativeName>
        <fullName evidence="8">N-4 cytosine-specific methyltransferase</fullName>
    </alternativeName>
</protein>
<evidence type="ECO:0000259" key="9">
    <source>
        <dbReference type="Pfam" id="PF01555"/>
    </source>
</evidence>
<dbReference type="REBASE" id="55353">
    <property type="entry name" value="M.Nga92ORF24760P"/>
</dbReference>
<evidence type="ECO:0000313" key="11">
    <source>
        <dbReference type="Proteomes" id="UP000008037"/>
    </source>
</evidence>
<keyword evidence="3" id="KW-0808">Transferase</keyword>
<dbReference type="PRINTS" id="PR00508">
    <property type="entry name" value="S21N4MTFRASE"/>
</dbReference>
<keyword evidence="4 8" id="KW-0949">S-adenosyl-L-methionine</keyword>
<keyword evidence="6" id="KW-0238">DNA-binding</keyword>
<comment type="similarity">
    <text evidence="1">Belongs to the N(4)/N(6)-methyltransferase family. N(4) subfamily.</text>
</comment>
<dbReference type="GeneID" id="13794493"/>
<evidence type="ECO:0000256" key="8">
    <source>
        <dbReference type="RuleBase" id="RU362026"/>
    </source>
</evidence>
<evidence type="ECO:0000256" key="2">
    <source>
        <dbReference type="ARBA" id="ARBA00022603"/>
    </source>
</evidence>
<dbReference type="GO" id="GO:0003677">
    <property type="term" value="F:DNA binding"/>
    <property type="evidence" value="ECO:0007669"/>
    <property type="project" value="UniProtKB-KW"/>
</dbReference>
<dbReference type="AlphaFoldDB" id="K0INH8"/>
<dbReference type="GO" id="GO:0015667">
    <property type="term" value="F:site-specific DNA-methyltransferase (cytosine-N4-specific) activity"/>
    <property type="evidence" value="ECO:0007669"/>
    <property type="project" value="UniProtKB-EC"/>
</dbReference>
<dbReference type="GO" id="GO:0005737">
    <property type="term" value="C:cytoplasm"/>
    <property type="evidence" value="ECO:0007669"/>
    <property type="project" value="TreeGrafter"/>
</dbReference>
<keyword evidence="5 8" id="KW-0680">Restriction system</keyword>
<dbReference type="InterPro" id="IPR002941">
    <property type="entry name" value="DNA_methylase_N4/N6"/>
</dbReference>
<dbReference type="HOGENOM" id="CLU_024927_2_0_2"/>
<dbReference type="EMBL" id="CP002408">
    <property type="protein sequence ID" value="AFU59399.1"/>
    <property type="molecule type" value="Genomic_DNA"/>
</dbReference>
<proteinExistence type="inferred from homology"/>
<evidence type="ECO:0000256" key="6">
    <source>
        <dbReference type="ARBA" id="ARBA00023125"/>
    </source>
</evidence>
<accession>K0INH8</accession>
<gene>
    <name evidence="10" type="ordered locus">Ngar_c24760</name>
</gene>
<dbReference type="GO" id="GO:0008170">
    <property type="term" value="F:N-methyltransferase activity"/>
    <property type="evidence" value="ECO:0007669"/>
    <property type="project" value="InterPro"/>
</dbReference>
<dbReference type="InterPro" id="IPR017985">
    <property type="entry name" value="MeTrfase_CN4_CS"/>
</dbReference>
<evidence type="ECO:0000313" key="10">
    <source>
        <dbReference type="EMBL" id="AFU59399.1"/>
    </source>
</evidence>
<dbReference type="RefSeq" id="WP_015019934.1">
    <property type="nucleotide sequence ID" value="NC_018719.1"/>
</dbReference>
<keyword evidence="2 8" id="KW-0489">Methyltransferase</keyword>
<dbReference type="OrthoDB" id="38200at2157"/>
<evidence type="ECO:0000256" key="1">
    <source>
        <dbReference type="ARBA" id="ARBA00010203"/>
    </source>
</evidence>
<dbReference type="Pfam" id="PF01555">
    <property type="entry name" value="N6_N4_Mtase"/>
    <property type="match status" value="1"/>
</dbReference>
<dbReference type="InParanoid" id="K0INH8"/>
<dbReference type="KEGG" id="nga:Ngar_c24760"/>
<evidence type="ECO:0000256" key="7">
    <source>
        <dbReference type="ARBA" id="ARBA00049120"/>
    </source>
</evidence>
<dbReference type="EC" id="2.1.1.113" evidence="8"/>
<sequence length="353" mass="40231">MDSESFKIIHGDAYETVRRLPGNKFRAIITSPPYYRHRHYGNNDHEIGREHTAEEYLDSLTKVFSACRDILADDGSLWIVIGDTRRRHEKLRIPHRLAERLVHAGYVFREDIIWYKKNNVSSSSQDNFSQAYEYVLFFSKNRRSYANLDAVRVQGNEAVEGRNKVPPPDMVQYAPENPNKSEITRIANIIHGASPSTPLSELPTTSEIARAYGYDPEKFCPTCYRKFKRHATRRRIGDHKHYPIFAVCNPHGKNPSNVWEIATKAHYGNEHFAIFPEELVDMIVRFATEKGDYVLDPFAGRGTTGIVATSLGRKFVGIDLYKENVEKASRNITKADCSNGANLIMGLAPNSPR</sequence>